<dbReference type="RefSeq" id="WP_154560002.1">
    <property type="nucleotide sequence ID" value="NZ_VOSW01000020.1"/>
</dbReference>
<dbReference type="Gene3D" id="2.60.40.1610">
    <property type="entry name" value="Domain of unknown function DUF1254"/>
    <property type="match status" value="1"/>
</dbReference>
<dbReference type="AlphaFoldDB" id="A0A6N6WGA2"/>
<feature type="domain" description="DUF1214" evidence="1">
    <location>
        <begin position="316"/>
        <end position="422"/>
    </location>
</feature>
<dbReference type="SUPFAM" id="SSF160935">
    <property type="entry name" value="VPA0735-like"/>
    <property type="match status" value="1"/>
</dbReference>
<dbReference type="Pfam" id="PF06742">
    <property type="entry name" value="DUF1214"/>
    <property type="match status" value="1"/>
</dbReference>
<dbReference type="InterPro" id="IPR037049">
    <property type="entry name" value="DUF1214_C_sf"/>
</dbReference>
<dbReference type="Proteomes" id="UP000463700">
    <property type="component" value="Unassembled WGS sequence"/>
</dbReference>
<accession>A0A6N6WGA2</accession>
<gene>
    <name evidence="3" type="ORF">FSO04_12630</name>
</gene>
<dbReference type="InterPro" id="IPR037050">
    <property type="entry name" value="DUF1254_sf"/>
</dbReference>
<dbReference type="Pfam" id="PF06863">
    <property type="entry name" value="DUF1254"/>
    <property type="match status" value="1"/>
</dbReference>
<protein>
    <submittedName>
        <fullName evidence="3">DUF1254 domain-containing protein</fullName>
    </submittedName>
</protein>
<organism evidence="3 4">
    <name type="scientific">Paraburkholderia madseniana</name>
    <dbReference type="NCBI Taxonomy" id="2599607"/>
    <lineage>
        <taxon>Bacteria</taxon>
        <taxon>Pseudomonadati</taxon>
        <taxon>Pseudomonadota</taxon>
        <taxon>Betaproteobacteria</taxon>
        <taxon>Burkholderiales</taxon>
        <taxon>Burkholderiaceae</taxon>
        <taxon>Paraburkholderia</taxon>
    </lineage>
</organism>
<comment type="caution">
    <text evidence="3">The sequence shown here is derived from an EMBL/GenBank/DDBJ whole genome shotgun (WGS) entry which is preliminary data.</text>
</comment>
<dbReference type="EMBL" id="VOSW01000020">
    <property type="protein sequence ID" value="KAE8759553.1"/>
    <property type="molecule type" value="Genomic_DNA"/>
</dbReference>
<evidence type="ECO:0000259" key="1">
    <source>
        <dbReference type="Pfam" id="PF06742"/>
    </source>
</evidence>
<dbReference type="PANTHER" id="PTHR36509:SF2">
    <property type="entry name" value="BLL3101 PROTEIN"/>
    <property type="match status" value="1"/>
</dbReference>
<evidence type="ECO:0000313" key="3">
    <source>
        <dbReference type="EMBL" id="KAE8759553.1"/>
    </source>
</evidence>
<feature type="domain" description="DUF1254" evidence="2">
    <location>
        <begin position="61"/>
        <end position="190"/>
    </location>
</feature>
<reference evidence="3 4" key="1">
    <citation type="journal article" date="2020" name="Int. J. Syst. Evol. Microbiol.">
        <title>Paraburkholderia madseniana sp. nov., a phenolic acid-degrading bacterium isolated from acidic forest soil.</title>
        <authorList>
            <person name="Wilhelm R.C."/>
            <person name="Murphy S.J.L."/>
            <person name="Feriancek N.M."/>
            <person name="Karasz D.C."/>
            <person name="DeRito C.M."/>
            <person name="Newman J.D."/>
            <person name="Buckley D.H."/>
        </authorList>
    </citation>
    <scope>NUCLEOTIDE SEQUENCE [LARGE SCALE GENOMIC DNA]</scope>
    <source>
        <strain evidence="3 4">RP11</strain>
    </source>
</reference>
<sequence>MNSNAIETREAISTQDDDPRVAFVRMAAAPVAIYGYPLVEVIRTCAMHTSPVSTSPLRAPFNSIHASMRRWTHQDRDIVTPANDFLYLNAWIDLTDGPVVMDIPAVDVDRYYVIELLDAFTNNFVNLSPLNAGSSGKRYVLHRASEAAPASLNAEPIACPTPLVWMLGRVLVKGDDDLPEAQQAASGFALSGRDAVGFACVRDWRASTEPALDFFQNLFNALQDVPPRADETALFGLLARADLYPGKPIDVEMLSPFVRRGLQLAYEDAHRLIAAHTESRGRRSWGYNLKLGRYGSDYLLRACTAMKGLGALSATEAVYAVADFDGAGEHLNGRHRYELYFPPGGPPPVHALWSISLYGADRFFVENPLARHAIGDRTEGLRYEADGGLRILIQHDAPAVEANWLPAPSARFYLILRLYQPRAAFLENRYEIPAVRNLNC</sequence>
<proteinExistence type="predicted"/>
<dbReference type="Gene3D" id="2.60.120.600">
    <property type="entry name" value="Domain of unknown function DUF1214, C-terminal domain"/>
    <property type="match status" value="1"/>
</dbReference>
<name>A0A6N6WGA2_9BURK</name>
<dbReference type="PANTHER" id="PTHR36509">
    <property type="entry name" value="BLL3101 PROTEIN"/>
    <property type="match status" value="1"/>
</dbReference>
<dbReference type="InterPro" id="IPR010679">
    <property type="entry name" value="DUF1254"/>
</dbReference>
<dbReference type="InterPro" id="IPR010621">
    <property type="entry name" value="DUF1214"/>
</dbReference>
<evidence type="ECO:0000259" key="2">
    <source>
        <dbReference type="Pfam" id="PF06863"/>
    </source>
</evidence>
<dbReference type="OrthoDB" id="104565at2"/>
<evidence type="ECO:0000313" key="4">
    <source>
        <dbReference type="Proteomes" id="UP000463700"/>
    </source>
</evidence>